<dbReference type="AlphaFoldDB" id="A0A4Y2FFX5"/>
<evidence type="ECO:0000313" key="2">
    <source>
        <dbReference type="EMBL" id="GBM39386.1"/>
    </source>
</evidence>
<feature type="compositionally biased region" description="Polar residues" evidence="1">
    <location>
        <begin position="29"/>
        <end position="40"/>
    </location>
</feature>
<feature type="compositionally biased region" description="Basic and acidic residues" evidence="1">
    <location>
        <begin position="9"/>
        <end position="22"/>
    </location>
</feature>
<organism evidence="2 3">
    <name type="scientific">Araneus ventricosus</name>
    <name type="common">Orbweaver spider</name>
    <name type="synonym">Epeira ventricosa</name>
    <dbReference type="NCBI Taxonomy" id="182803"/>
    <lineage>
        <taxon>Eukaryota</taxon>
        <taxon>Metazoa</taxon>
        <taxon>Ecdysozoa</taxon>
        <taxon>Arthropoda</taxon>
        <taxon>Chelicerata</taxon>
        <taxon>Arachnida</taxon>
        <taxon>Araneae</taxon>
        <taxon>Araneomorphae</taxon>
        <taxon>Entelegynae</taxon>
        <taxon>Araneoidea</taxon>
        <taxon>Araneidae</taxon>
        <taxon>Araneus</taxon>
    </lineage>
</organism>
<dbReference type="EMBL" id="BGPR01000894">
    <property type="protein sequence ID" value="GBM39386.1"/>
    <property type="molecule type" value="Genomic_DNA"/>
</dbReference>
<sequence>MSCRVASHPAKETTDRQKDKNRGPAAGSFRSSPFRESNNKATTYLKIYPNQANDLRVMNPNLQYTKHITRSTHRKELNPALAKVTR</sequence>
<evidence type="ECO:0000313" key="3">
    <source>
        <dbReference type="Proteomes" id="UP000499080"/>
    </source>
</evidence>
<proteinExistence type="predicted"/>
<comment type="caution">
    <text evidence="2">The sequence shown here is derived from an EMBL/GenBank/DDBJ whole genome shotgun (WGS) entry which is preliminary data.</text>
</comment>
<dbReference type="Proteomes" id="UP000499080">
    <property type="component" value="Unassembled WGS sequence"/>
</dbReference>
<accession>A0A4Y2FFX5</accession>
<keyword evidence="3" id="KW-1185">Reference proteome</keyword>
<gene>
    <name evidence="2" type="ORF">AVEN_119046_1</name>
</gene>
<feature type="region of interest" description="Disordered" evidence="1">
    <location>
        <begin position="1"/>
        <end position="40"/>
    </location>
</feature>
<protein>
    <submittedName>
        <fullName evidence="2">Uncharacterized protein</fullName>
    </submittedName>
</protein>
<evidence type="ECO:0000256" key="1">
    <source>
        <dbReference type="SAM" id="MobiDB-lite"/>
    </source>
</evidence>
<reference evidence="2 3" key="1">
    <citation type="journal article" date="2019" name="Sci. Rep.">
        <title>Orb-weaving spider Araneus ventricosus genome elucidates the spidroin gene catalogue.</title>
        <authorList>
            <person name="Kono N."/>
            <person name="Nakamura H."/>
            <person name="Ohtoshi R."/>
            <person name="Moran D.A.P."/>
            <person name="Shinohara A."/>
            <person name="Yoshida Y."/>
            <person name="Fujiwara M."/>
            <person name="Mori M."/>
            <person name="Tomita M."/>
            <person name="Arakawa K."/>
        </authorList>
    </citation>
    <scope>NUCLEOTIDE SEQUENCE [LARGE SCALE GENOMIC DNA]</scope>
</reference>
<name>A0A4Y2FFX5_ARAVE</name>